<dbReference type="EMBL" id="CAJPVJ010024801">
    <property type="protein sequence ID" value="CAG2178865.1"/>
    <property type="molecule type" value="Genomic_DNA"/>
</dbReference>
<gene>
    <name evidence="1" type="ORF">ONB1V03_LOCUS18289</name>
</gene>
<accession>A0A7R9MKD4</accession>
<organism evidence="1">
    <name type="scientific">Oppiella nova</name>
    <dbReference type="NCBI Taxonomy" id="334625"/>
    <lineage>
        <taxon>Eukaryota</taxon>
        <taxon>Metazoa</taxon>
        <taxon>Ecdysozoa</taxon>
        <taxon>Arthropoda</taxon>
        <taxon>Chelicerata</taxon>
        <taxon>Arachnida</taxon>
        <taxon>Acari</taxon>
        <taxon>Acariformes</taxon>
        <taxon>Sarcoptiformes</taxon>
        <taxon>Oribatida</taxon>
        <taxon>Brachypylina</taxon>
        <taxon>Oppioidea</taxon>
        <taxon>Oppiidae</taxon>
        <taxon>Oppiella</taxon>
    </lineage>
</organism>
<reference evidence="1" key="1">
    <citation type="submission" date="2020-11" db="EMBL/GenBank/DDBJ databases">
        <authorList>
            <person name="Tran Van P."/>
        </authorList>
    </citation>
    <scope>NUCLEOTIDE SEQUENCE</scope>
</reference>
<protein>
    <submittedName>
        <fullName evidence="1">Uncharacterized protein</fullName>
    </submittedName>
</protein>
<dbReference type="Proteomes" id="UP000728032">
    <property type="component" value="Unassembled WGS sequence"/>
</dbReference>
<dbReference type="OrthoDB" id="337038at2759"/>
<evidence type="ECO:0000313" key="1">
    <source>
        <dbReference type="EMBL" id="CAD7661729.1"/>
    </source>
</evidence>
<sequence>MRNVFSKDNDKRILMGRPVMVRRHRNEDELQISDNSFAIDCLYWHNVFRAKHGSPPLSISYRL</sequence>
<keyword evidence="2" id="KW-1185">Reference proteome</keyword>
<dbReference type="EMBL" id="OC939626">
    <property type="protein sequence ID" value="CAD7661729.1"/>
    <property type="molecule type" value="Genomic_DNA"/>
</dbReference>
<dbReference type="AlphaFoldDB" id="A0A7R9MKD4"/>
<evidence type="ECO:0000313" key="2">
    <source>
        <dbReference type="Proteomes" id="UP000728032"/>
    </source>
</evidence>
<proteinExistence type="predicted"/>
<feature type="non-terminal residue" evidence="1">
    <location>
        <position position="1"/>
    </location>
</feature>
<name>A0A7R9MKD4_9ACAR</name>